<dbReference type="EMBL" id="JADGJW010000187">
    <property type="protein sequence ID" value="KAJ3222186.1"/>
    <property type="molecule type" value="Genomic_DNA"/>
</dbReference>
<dbReference type="PANTHER" id="PTHR45859">
    <property type="entry name" value="TRANSLATION INITIATION FACTOR EIF-2B SUBUNIT BETA"/>
    <property type="match status" value="1"/>
</dbReference>
<keyword evidence="3" id="KW-0963">Cytoplasm</keyword>
<dbReference type="GO" id="GO:0005085">
    <property type="term" value="F:guanyl-nucleotide exchange factor activity"/>
    <property type="evidence" value="ECO:0007669"/>
    <property type="project" value="TreeGrafter"/>
</dbReference>
<keyword evidence="4 10" id="KW-0396">Initiation factor</keyword>
<dbReference type="Pfam" id="PF01008">
    <property type="entry name" value="IF-2B"/>
    <property type="match status" value="1"/>
</dbReference>
<reference evidence="10" key="1">
    <citation type="submission" date="2020-05" db="EMBL/GenBank/DDBJ databases">
        <title>Phylogenomic resolution of chytrid fungi.</title>
        <authorList>
            <person name="Stajich J.E."/>
            <person name="Amses K."/>
            <person name="Simmons R."/>
            <person name="Seto K."/>
            <person name="Myers J."/>
            <person name="Bonds A."/>
            <person name="Quandt C.A."/>
            <person name="Barry K."/>
            <person name="Liu P."/>
            <person name="Grigoriev I."/>
            <person name="Longcore J.E."/>
            <person name="James T.Y."/>
        </authorList>
    </citation>
    <scope>NUCLEOTIDE SEQUENCE</scope>
    <source>
        <strain evidence="10">JEL0476</strain>
    </source>
</reference>
<dbReference type="Proteomes" id="UP001211065">
    <property type="component" value="Unassembled WGS sequence"/>
</dbReference>
<evidence type="ECO:0000256" key="9">
    <source>
        <dbReference type="RuleBase" id="RU003814"/>
    </source>
</evidence>
<comment type="caution">
    <text evidence="10">The sequence shown here is derived from an EMBL/GenBank/DDBJ whole genome shotgun (WGS) entry which is preliminary data.</text>
</comment>
<evidence type="ECO:0000256" key="4">
    <source>
        <dbReference type="ARBA" id="ARBA00022540"/>
    </source>
</evidence>
<evidence type="ECO:0000256" key="2">
    <source>
        <dbReference type="ARBA" id="ARBA00007251"/>
    </source>
</evidence>
<dbReference type="SUPFAM" id="SSF100950">
    <property type="entry name" value="NagB/RpiA/CoA transferase-like"/>
    <property type="match status" value="1"/>
</dbReference>
<comment type="subcellular location">
    <subcellularLocation>
        <location evidence="1">Cytoplasm</location>
        <location evidence="1">Cytosol</location>
    </subcellularLocation>
</comment>
<dbReference type="InterPro" id="IPR000649">
    <property type="entry name" value="IF-2B-related"/>
</dbReference>
<name>A0AAD5U2C1_9FUNG</name>
<keyword evidence="5" id="KW-0648">Protein biosynthesis</keyword>
<protein>
    <recommendedName>
        <fullName evidence="6">Translation initiation factor eIF2B subunit beta</fullName>
    </recommendedName>
    <alternativeName>
        <fullName evidence="7">eIF2B GDP-GTP exchange factor subunit beta</fullName>
    </alternativeName>
</protein>
<dbReference type="GO" id="GO:0005851">
    <property type="term" value="C:eukaryotic translation initiation factor 2B complex"/>
    <property type="evidence" value="ECO:0007669"/>
    <property type="project" value="TreeGrafter"/>
</dbReference>
<dbReference type="InterPro" id="IPR051855">
    <property type="entry name" value="eIF2B_beta_subunit"/>
</dbReference>
<proteinExistence type="inferred from homology"/>
<evidence type="ECO:0000256" key="3">
    <source>
        <dbReference type="ARBA" id="ARBA00022490"/>
    </source>
</evidence>
<dbReference type="InterPro" id="IPR042529">
    <property type="entry name" value="IF_2B-like_C"/>
</dbReference>
<sequence>MSATNPKDVPLQVDILCDKLRRRQVFGSYNVAMETIKLIRTVVSNSKWSSATKIINTIKDTSKKLSAAQPIELAIKNITGRVLHLIRQEYELKYPNEHEYQGDPVLYRYLGGDKQSKLDQNCYNLKSNIIEGIKEIIDELESSSHNISSQALEHIHSNEIILTIGKSETVFTFLKEAARSRKFQVIVCETAPFFNGHEMAKLLAIEGIETTLITDSAIFAIMSRVNKVILGAHAVTGNGGLVAITGSQPVALAAKFTGTPVVVCAGLYKLSLKYPYDTDEFYMPMNPDSAINFENGDLIEKVDVVNPYFDFVSPDLVSLFITNV</sequence>
<evidence type="ECO:0000313" key="11">
    <source>
        <dbReference type="Proteomes" id="UP001211065"/>
    </source>
</evidence>
<dbReference type="GO" id="GO:0003743">
    <property type="term" value="F:translation initiation factor activity"/>
    <property type="evidence" value="ECO:0007669"/>
    <property type="project" value="UniProtKB-KW"/>
</dbReference>
<evidence type="ECO:0000313" key="10">
    <source>
        <dbReference type="EMBL" id="KAJ3222186.1"/>
    </source>
</evidence>
<gene>
    <name evidence="10" type="primary">EIF2B2</name>
    <name evidence="10" type="ORF">HK099_002585</name>
</gene>
<comment type="similarity">
    <text evidence="2 9">Belongs to the eIF-2B alpha/beta/delta subunits family.</text>
</comment>
<dbReference type="Gene3D" id="3.40.50.10470">
    <property type="entry name" value="Translation initiation factor eif-2b, domain 2"/>
    <property type="match status" value="1"/>
</dbReference>
<evidence type="ECO:0000256" key="5">
    <source>
        <dbReference type="ARBA" id="ARBA00022917"/>
    </source>
</evidence>
<dbReference type="InterPro" id="IPR037171">
    <property type="entry name" value="NagB/RpiA_transferase-like"/>
</dbReference>
<dbReference type="AlphaFoldDB" id="A0AAD5U2C1"/>
<evidence type="ECO:0000256" key="7">
    <source>
        <dbReference type="ARBA" id="ARBA00044228"/>
    </source>
</evidence>
<dbReference type="GO" id="GO:0005829">
    <property type="term" value="C:cytosol"/>
    <property type="evidence" value="ECO:0007669"/>
    <property type="project" value="UniProtKB-SubCell"/>
</dbReference>
<evidence type="ECO:0000256" key="6">
    <source>
        <dbReference type="ARBA" id="ARBA00044122"/>
    </source>
</evidence>
<evidence type="ECO:0000256" key="8">
    <source>
        <dbReference type="ARBA" id="ARBA00046432"/>
    </source>
</evidence>
<accession>A0AAD5U2C1</accession>
<evidence type="ECO:0000256" key="1">
    <source>
        <dbReference type="ARBA" id="ARBA00004514"/>
    </source>
</evidence>
<keyword evidence="11" id="KW-1185">Reference proteome</keyword>
<organism evidence="10 11">
    <name type="scientific">Clydaea vesicula</name>
    <dbReference type="NCBI Taxonomy" id="447962"/>
    <lineage>
        <taxon>Eukaryota</taxon>
        <taxon>Fungi</taxon>
        <taxon>Fungi incertae sedis</taxon>
        <taxon>Chytridiomycota</taxon>
        <taxon>Chytridiomycota incertae sedis</taxon>
        <taxon>Chytridiomycetes</taxon>
        <taxon>Lobulomycetales</taxon>
        <taxon>Lobulomycetaceae</taxon>
        <taxon>Clydaea</taxon>
    </lineage>
</organism>
<dbReference type="PANTHER" id="PTHR45859:SF1">
    <property type="entry name" value="TRANSLATION INITIATION FACTOR EIF-2B SUBUNIT BETA"/>
    <property type="match status" value="1"/>
</dbReference>
<comment type="subunit">
    <text evidence="8">Component of the translation initiation factor 2B (eIF2B) complex which is a heterodecamer of two sets of five different subunits: alpha, beta, gamma, delta and epsilon. Subunits alpha, beta and delta comprise a regulatory subcomplex and subunits epsilon and gamma comprise a catalytic subcomplex. Within the complex, the hexameric regulatory complex resides at the center, with the two heterodimeric catalytic subcomplexes bound on opposite sides.</text>
</comment>